<sequence length="1162" mass="139450">MSIRRFSTNRKLRNDTIITNEDSSIREIAIHKLDAVNNELKYFDMNLPESITPNSILQVSKLFDWFYTNKQYDLAYQLVKSVLPNYNLFFNFGQCSKIIEVFDKIGTPNDLYTFFKVFKYDKIPNIWKSTENLSNDPYIKDLMNLTDMIIFDDTKPILNRLLLENEFDGLKYFTLRIVSTLYSNFDKVSQLNLYDYLTNLDSKMNIYFPPNMINQLFVTFNEINNPKFDQQYEFLKKYFDVHYDNTNINENSFQYKLISALSKLEITTLRFKFWYEYCYDNEKLRYNREIQPIIYLRNNKLHFLPKNFEKDLKYDNNQLSNVFSVLIYTHSKYENNTYVGQIFYHLKIKLKLTITKPDKIGYLKALTTDKQFAKAKTKLKKFIKEDPDFESDETLHPILIILARTKDWDELEKIYTTRYENNEVITKDQYITLFTALSIRPGTHKVMMSLWENYLKRGFEPNDQILSSIIQSYVNTKSYEDALQWFTAYSHYKVNLTPKSYGLMMQSLAYMNEIQSVYMVLDELVKKEVRLPKAIFIPIFTKFAEMGDYKNIEYILKFYYPKFNLNIERIDSRFIMKSHFHANRFDIIIDNYMKMKENEIFYQDSVLALDSAIKCKDIKLYEHVWKKASTIAINRGDIDDKAYVSYMSYWVRKNGSFGVDYKLKEIKETLKIDKLPSMIFNQMIFSALRTNRPWLTKKFVNYALINNVSPTPKMYSLVLQSNVSMPWIARNSIDETITILDDVLTNRKNDKFGLLNADLNPMSFKLVIKAVIKYKDIFEARKLFEAYLETSRNTLTNNIHILNIELMLLGEEERWIEFDEKYETYLEMITKLNENSRFKDSQARLDKIEDRNEFSRLDSQQDINLRSYYDDNKVKKKPDARVKIPNWIKKSHYDIWIYRLRQLETADKLNEVTNIVGELIQKGIVMSNKNLNETALFLSERIVCLEEAATFIDKYLLPIHIRNQQFKRVKLKYTTDLIPFMKRKPEYEFRADVYYDVIKNLSIALSERLSYGQRLDLMKTLRRSSNKYILHNLEHLLKERRHIRSSYLQTKSMRRIFYREQRRQTKISRQRAKRKSMLNKLEVVIKGRQRCKELLDELKYLTDRIQDKKLDFDVRKEIEQQQREVRGRIRAVHRETRKQVREAKAKAQKEYNDRQEILYKDT</sequence>
<evidence type="ECO:0000313" key="3">
    <source>
        <dbReference type="EMBL" id="GMM44208.1"/>
    </source>
</evidence>
<name>A0AAV5QY57_PICKL</name>
<dbReference type="PANTHER" id="PTHR47941">
    <property type="entry name" value="PENTATRICOPEPTIDE REPEAT-CONTAINING PROTEIN 3, MITOCHONDRIAL"/>
    <property type="match status" value="1"/>
</dbReference>
<dbReference type="Gene3D" id="1.25.40.10">
    <property type="entry name" value="Tetratricopeptide repeat domain"/>
    <property type="match status" value="1"/>
</dbReference>
<evidence type="ECO:0000313" key="4">
    <source>
        <dbReference type="Proteomes" id="UP001378960"/>
    </source>
</evidence>
<keyword evidence="2" id="KW-0175">Coiled coil</keyword>
<dbReference type="InterPro" id="IPR011990">
    <property type="entry name" value="TPR-like_helical_dom_sf"/>
</dbReference>
<keyword evidence="4" id="KW-1185">Reference proteome</keyword>
<evidence type="ECO:0000256" key="1">
    <source>
        <dbReference type="ARBA" id="ARBA00022737"/>
    </source>
</evidence>
<feature type="coiled-coil region" evidence="2">
    <location>
        <begin position="1091"/>
        <end position="1153"/>
    </location>
</feature>
<comment type="caution">
    <text evidence="3">The sequence shown here is derived from an EMBL/GenBank/DDBJ whole genome shotgun (WGS) entry which is preliminary data.</text>
</comment>
<evidence type="ECO:0008006" key="5">
    <source>
        <dbReference type="Google" id="ProtNLM"/>
    </source>
</evidence>
<dbReference type="AlphaFoldDB" id="A0AAV5QY57"/>
<accession>A0AAV5QY57</accession>
<organism evidence="3 4">
    <name type="scientific">Pichia kluyveri</name>
    <name type="common">Yeast</name>
    <dbReference type="NCBI Taxonomy" id="36015"/>
    <lineage>
        <taxon>Eukaryota</taxon>
        <taxon>Fungi</taxon>
        <taxon>Dikarya</taxon>
        <taxon>Ascomycota</taxon>
        <taxon>Saccharomycotina</taxon>
        <taxon>Pichiomycetes</taxon>
        <taxon>Pichiales</taxon>
        <taxon>Pichiaceae</taxon>
        <taxon>Pichia</taxon>
    </lineage>
</organism>
<proteinExistence type="predicted"/>
<protein>
    <recommendedName>
        <fullName evidence="5">Mitochondrial group I intron splicing factor CCM1</fullName>
    </recommendedName>
</protein>
<dbReference type="EMBL" id="BTGB01000001">
    <property type="protein sequence ID" value="GMM44208.1"/>
    <property type="molecule type" value="Genomic_DNA"/>
</dbReference>
<evidence type="ECO:0000256" key="2">
    <source>
        <dbReference type="SAM" id="Coils"/>
    </source>
</evidence>
<dbReference type="Proteomes" id="UP001378960">
    <property type="component" value="Unassembled WGS sequence"/>
</dbReference>
<gene>
    <name evidence="3" type="ORF">DAPK24_007830</name>
</gene>
<reference evidence="3 4" key="1">
    <citation type="journal article" date="2023" name="Elife">
        <title>Identification of key yeast species and microbe-microbe interactions impacting larval growth of Drosophila in the wild.</title>
        <authorList>
            <person name="Mure A."/>
            <person name="Sugiura Y."/>
            <person name="Maeda R."/>
            <person name="Honda K."/>
            <person name="Sakurai N."/>
            <person name="Takahashi Y."/>
            <person name="Watada M."/>
            <person name="Katoh T."/>
            <person name="Gotoh A."/>
            <person name="Gotoh Y."/>
            <person name="Taniguchi I."/>
            <person name="Nakamura K."/>
            <person name="Hayashi T."/>
            <person name="Katayama T."/>
            <person name="Uemura T."/>
            <person name="Hattori Y."/>
        </authorList>
    </citation>
    <scope>NUCLEOTIDE SEQUENCE [LARGE SCALE GENOMIC DNA]</scope>
    <source>
        <strain evidence="3 4">PK-24</strain>
    </source>
</reference>
<keyword evidence="1" id="KW-0677">Repeat</keyword>